<organism evidence="2 3">
    <name type="scientific">Ancylostoma ceylanicum</name>
    <dbReference type="NCBI Taxonomy" id="53326"/>
    <lineage>
        <taxon>Eukaryota</taxon>
        <taxon>Metazoa</taxon>
        <taxon>Ecdysozoa</taxon>
        <taxon>Nematoda</taxon>
        <taxon>Chromadorea</taxon>
        <taxon>Rhabditida</taxon>
        <taxon>Rhabditina</taxon>
        <taxon>Rhabditomorpha</taxon>
        <taxon>Strongyloidea</taxon>
        <taxon>Ancylostomatidae</taxon>
        <taxon>Ancylostomatinae</taxon>
        <taxon>Ancylostoma</taxon>
    </lineage>
</organism>
<comment type="caution">
    <text evidence="2">The sequence shown here is derived from an EMBL/GenBank/DDBJ whole genome shotgun (WGS) entry which is preliminary data.</text>
</comment>
<feature type="compositionally biased region" description="Basic residues" evidence="1">
    <location>
        <begin position="105"/>
        <end position="114"/>
    </location>
</feature>
<feature type="compositionally biased region" description="Polar residues" evidence="1">
    <location>
        <begin position="255"/>
        <end position="269"/>
    </location>
</feature>
<feature type="compositionally biased region" description="Polar residues" evidence="1">
    <location>
        <begin position="283"/>
        <end position="293"/>
    </location>
</feature>
<feature type="compositionally biased region" description="Basic and acidic residues" evidence="1">
    <location>
        <begin position="141"/>
        <end position="151"/>
    </location>
</feature>
<name>A0A016ULG6_9BILA</name>
<feature type="compositionally biased region" description="Basic and acidic residues" evidence="1">
    <location>
        <begin position="331"/>
        <end position="346"/>
    </location>
</feature>
<reference evidence="3" key="1">
    <citation type="journal article" date="2015" name="Nat. Genet.">
        <title>The genome and transcriptome of the zoonotic hookworm Ancylostoma ceylanicum identify infection-specific gene families.</title>
        <authorList>
            <person name="Schwarz E.M."/>
            <person name="Hu Y."/>
            <person name="Antoshechkin I."/>
            <person name="Miller M.M."/>
            <person name="Sternberg P.W."/>
            <person name="Aroian R.V."/>
        </authorList>
    </citation>
    <scope>NUCLEOTIDE SEQUENCE</scope>
    <source>
        <strain evidence="3">HY135</strain>
    </source>
</reference>
<feature type="compositionally biased region" description="Basic residues" evidence="1">
    <location>
        <begin position="214"/>
        <end position="228"/>
    </location>
</feature>
<feature type="region of interest" description="Disordered" evidence="1">
    <location>
        <begin position="14"/>
        <end position="187"/>
    </location>
</feature>
<feature type="compositionally biased region" description="Basic residues" evidence="1">
    <location>
        <begin position="130"/>
        <end position="140"/>
    </location>
</feature>
<sequence>MSLLWVVRCETKGKKNREEATQYGSVGSAVENKTREEKTQYGNVDFTKQQKTREEKTQYGNVDIGNQKKTREEKTQYGEIITARKPSTERKGSSERIDQRDSPSVRKKRSKRRKDQSAETCLQTGGHVTSSKRKPRSKKDKHCDSTQDETPKRRKPSRGSHHSSDDSPRKRRSRSRDGAMERTAIGKTVMAQCCVEDDAKNTKGKLMVAEMRSRRSKRNASLRKKKTKTYGATEMTAISTPTTTPEGDQMKTVIAPSTTPQGAVTTPTNGAEPPKDEKVITRISPSKSLTPGTGQEPPSVRQTSIRIRLSRALSTAATKVQTSTTTTTKADGPKEERSIRQTSIRERLKRGLKSALSAFSRASLEKSFQSAKARMMAPKRTSSLYDYQDSYMGGAMDQDDDEDEDDDVDFYNDMTHRPDLVLVRGNNTNNGQIFNEKGQPFWKDKKFLVEIPRPTRLPMSTLLLMLSERKMALKDSVAAPTHLDAMELELQEMQCRDRKHFSDDLLLSNTIRSIISTLDDIDEYSKNKPVDIQKLKVLEPKTAREYSRHYPENNEEVAFVYSGLGVCKTKKSKSNSASLSTGSASSSSSSTERSSKRKKKKKDSNRTEIKEERSARKRRTKKKDI</sequence>
<gene>
    <name evidence="2" type="primary">Acey_s0036.g3336</name>
    <name evidence="2" type="ORF">Y032_0036g3336</name>
</gene>
<feature type="compositionally biased region" description="Basic residues" evidence="1">
    <location>
        <begin position="615"/>
        <end position="625"/>
    </location>
</feature>
<feature type="compositionally biased region" description="Polar residues" evidence="1">
    <location>
        <begin position="118"/>
        <end position="129"/>
    </location>
</feature>
<keyword evidence="3" id="KW-1185">Reference proteome</keyword>
<feature type="compositionally biased region" description="Low complexity" evidence="1">
    <location>
        <begin position="574"/>
        <end position="592"/>
    </location>
</feature>
<feature type="compositionally biased region" description="Basic residues" evidence="1">
    <location>
        <begin position="152"/>
        <end position="161"/>
    </location>
</feature>
<feature type="compositionally biased region" description="Polar residues" evidence="1">
    <location>
        <begin position="236"/>
        <end position="246"/>
    </location>
</feature>
<feature type="compositionally biased region" description="Basic and acidic residues" evidence="1">
    <location>
        <begin position="604"/>
        <end position="614"/>
    </location>
</feature>
<accession>A0A016ULG6</accession>
<dbReference type="EMBL" id="JARK01001372">
    <property type="protein sequence ID" value="EYC15746.1"/>
    <property type="molecule type" value="Genomic_DNA"/>
</dbReference>
<feature type="compositionally biased region" description="Low complexity" evidence="1">
    <location>
        <begin position="314"/>
        <end position="330"/>
    </location>
</feature>
<evidence type="ECO:0000313" key="3">
    <source>
        <dbReference type="Proteomes" id="UP000024635"/>
    </source>
</evidence>
<proteinExistence type="predicted"/>
<dbReference type="InterPro" id="IPR008569">
    <property type="entry name" value="DUF851"/>
</dbReference>
<feature type="compositionally biased region" description="Polar residues" evidence="1">
    <location>
        <begin position="40"/>
        <end position="49"/>
    </location>
</feature>
<dbReference type="AlphaFoldDB" id="A0A016ULG6"/>
<evidence type="ECO:0000313" key="2">
    <source>
        <dbReference type="EMBL" id="EYC15746.1"/>
    </source>
</evidence>
<dbReference type="Pfam" id="PF05867">
    <property type="entry name" value="DUF851"/>
    <property type="match status" value="1"/>
</dbReference>
<protein>
    <submittedName>
        <fullName evidence="2">Uncharacterized protein</fullName>
    </submittedName>
</protein>
<dbReference type="OrthoDB" id="5874014at2759"/>
<dbReference type="Proteomes" id="UP000024635">
    <property type="component" value="Unassembled WGS sequence"/>
</dbReference>
<feature type="region of interest" description="Disordered" evidence="1">
    <location>
        <begin position="571"/>
        <end position="625"/>
    </location>
</feature>
<evidence type="ECO:0000256" key="1">
    <source>
        <dbReference type="SAM" id="MobiDB-lite"/>
    </source>
</evidence>
<feature type="region of interest" description="Disordered" evidence="1">
    <location>
        <begin position="205"/>
        <end position="346"/>
    </location>
</feature>
<feature type="compositionally biased region" description="Basic and acidic residues" evidence="1">
    <location>
        <begin position="86"/>
        <end position="104"/>
    </location>
</feature>